<dbReference type="AlphaFoldDB" id="A0A1F6AWL0"/>
<evidence type="ECO:0000313" key="1">
    <source>
        <dbReference type="EMBL" id="OGG29066.1"/>
    </source>
</evidence>
<organism evidence="1 2">
    <name type="scientific">Candidatus Gottesmanbacteria bacterium RIFCSPLOWO2_01_FULL_49_10</name>
    <dbReference type="NCBI Taxonomy" id="1798396"/>
    <lineage>
        <taxon>Bacteria</taxon>
        <taxon>Candidatus Gottesmaniibacteriota</taxon>
    </lineage>
</organism>
<dbReference type="Pfam" id="PF02565">
    <property type="entry name" value="RecO_C"/>
    <property type="match status" value="1"/>
</dbReference>
<dbReference type="PANTHER" id="PTHR33991:SF1">
    <property type="entry name" value="DNA REPAIR PROTEIN RECO"/>
    <property type="match status" value="1"/>
</dbReference>
<dbReference type="PANTHER" id="PTHR33991">
    <property type="entry name" value="DNA REPAIR PROTEIN RECO"/>
    <property type="match status" value="1"/>
</dbReference>
<dbReference type="EMBL" id="MFJZ01000058">
    <property type="protein sequence ID" value="OGG29066.1"/>
    <property type="molecule type" value="Genomic_DNA"/>
</dbReference>
<sequence length="116" mass="13377">MDQLTEVTPEVAFSGIRVNLRKVNAAYYICELADTLLPDHLQHPDIFHLLARTLAELNKSEEIHFLRMTEIFALCLLGRLGYLPEDSSRIDAVDDYIERIIEKRLKTPRLLTKLLA</sequence>
<dbReference type="STRING" id="1798396.A2973_00485"/>
<name>A0A1F6AWL0_9BACT</name>
<evidence type="ECO:0000313" key="2">
    <source>
        <dbReference type="Proteomes" id="UP000176409"/>
    </source>
</evidence>
<protein>
    <submittedName>
        <fullName evidence="1">Uncharacterized protein</fullName>
    </submittedName>
</protein>
<dbReference type="InterPro" id="IPR037278">
    <property type="entry name" value="ARFGAP/RecO"/>
</dbReference>
<gene>
    <name evidence="1" type="ORF">A2973_00485</name>
</gene>
<dbReference type="Gene3D" id="1.20.1440.120">
    <property type="entry name" value="Recombination protein O, C-terminal domain"/>
    <property type="match status" value="1"/>
</dbReference>
<dbReference type="Proteomes" id="UP000176409">
    <property type="component" value="Unassembled WGS sequence"/>
</dbReference>
<dbReference type="GO" id="GO:0006302">
    <property type="term" value="P:double-strand break repair"/>
    <property type="evidence" value="ECO:0007669"/>
    <property type="project" value="TreeGrafter"/>
</dbReference>
<dbReference type="GO" id="GO:0006310">
    <property type="term" value="P:DNA recombination"/>
    <property type="evidence" value="ECO:0007669"/>
    <property type="project" value="InterPro"/>
</dbReference>
<comment type="caution">
    <text evidence="1">The sequence shown here is derived from an EMBL/GenBank/DDBJ whole genome shotgun (WGS) entry which is preliminary data.</text>
</comment>
<proteinExistence type="predicted"/>
<accession>A0A1F6AWL0</accession>
<dbReference type="InterPro" id="IPR042242">
    <property type="entry name" value="RecO_C"/>
</dbReference>
<dbReference type="InterPro" id="IPR003717">
    <property type="entry name" value="RecO"/>
</dbReference>
<reference evidence="1 2" key="1">
    <citation type="journal article" date="2016" name="Nat. Commun.">
        <title>Thousands of microbial genomes shed light on interconnected biogeochemical processes in an aquifer system.</title>
        <authorList>
            <person name="Anantharaman K."/>
            <person name="Brown C.T."/>
            <person name="Hug L.A."/>
            <person name="Sharon I."/>
            <person name="Castelle C.J."/>
            <person name="Probst A.J."/>
            <person name="Thomas B.C."/>
            <person name="Singh A."/>
            <person name="Wilkins M.J."/>
            <person name="Karaoz U."/>
            <person name="Brodie E.L."/>
            <person name="Williams K.H."/>
            <person name="Hubbard S.S."/>
            <person name="Banfield J.F."/>
        </authorList>
    </citation>
    <scope>NUCLEOTIDE SEQUENCE [LARGE SCALE GENOMIC DNA]</scope>
</reference>
<dbReference type="SUPFAM" id="SSF57863">
    <property type="entry name" value="ArfGap/RecO-like zinc finger"/>
    <property type="match status" value="1"/>
</dbReference>
<dbReference type="GO" id="GO:0043590">
    <property type="term" value="C:bacterial nucleoid"/>
    <property type="evidence" value="ECO:0007669"/>
    <property type="project" value="TreeGrafter"/>
</dbReference>